<gene>
    <name evidence="5" type="ORF">KM031_17080</name>
</gene>
<sequence>MIRDGRSQENPFAERDFFMRFGFALIYYQSIRRVSEQSIRLQDKMTESQKPTLAQRSGRPLSAASKTLSETAYDMLKELLISAQYVPGQFLQESQVAEDLGLGRTPVNQALHRLQQEGLVEIIARKGILVRSDSLSEIHLALEARALVEPFCAQLCAERRTEAEFAELAAICARFDSGHETLDKKTLMEWDRLFHNKIGQFSGNHLVGDFQSAIHDRMSRIWFLPTWHFHDFNMTGSEHGAILEAIRIRDGQAAATAMRAHVDSLRQRIISASPH</sequence>
<evidence type="ECO:0000313" key="5">
    <source>
        <dbReference type="EMBL" id="QWK92415.1"/>
    </source>
</evidence>
<reference evidence="5" key="1">
    <citation type="submission" date="2021-06" db="EMBL/GenBank/DDBJ databases">
        <authorList>
            <person name="Lee C.-S."/>
            <person name="Jin L."/>
        </authorList>
    </citation>
    <scope>NUCLEOTIDE SEQUENCE</scope>
    <source>
        <strain evidence="5">Con5</strain>
        <plasmid evidence="5">p1</plasmid>
    </source>
</reference>
<dbReference type="EMBL" id="CP076362">
    <property type="protein sequence ID" value="QWK92415.1"/>
    <property type="molecule type" value="Genomic_DNA"/>
</dbReference>
<dbReference type="SMART" id="SM00345">
    <property type="entry name" value="HTH_GNTR"/>
    <property type="match status" value="1"/>
</dbReference>
<keyword evidence="3" id="KW-0804">Transcription</keyword>
<dbReference type="InterPro" id="IPR008920">
    <property type="entry name" value="TF_FadR/GntR_C"/>
</dbReference>
<evidence type="ECO:0000313" key="6">
    <source>
        <dbReference type="Proteomes" id="UP000679352"/>
    </source>
</evidence>
<dbReference type="Proteomes" id="UP000679352">
    <property type="component" value="Plasmid p1"/>
</dbReference>
<dbReference type="SMART" id="SM00895">
    <property type="entry name" value="FCD"/>
    <property type="match status" value="1"/>
</dbReference>
<dbReference type="Pfam" id="PF07729">
    <property type="entry name" value="FCD"/>
    <property type="match status" value="1"/>
</dbReference>
<evidence type="ECO:0000256" key="3">
    <source>
        <dbReference type="ARBA" id="ARBA00023163"/>
    </source>
</evidence>
<keyword evidence="6" id="KW-1185">Reference proteome</keyword>
<evidence type="ECO:0000256" key="2">
    <source>
        <dbReference type="ARBA" id="ARBA00023125"/>
    </source>
</evidence>
<accession>A0A975PAB2</accession>
<dbReference type="Gene3D" id="1.20.120.530">
    <property type="entry name" value="GntR ligand-binding domain-like"/>
    <property type="match status" value="1"/>
</dbReference>
<evidence type="ECO:0000256" key="1">
    <source>
        <dbReference type="ARBA" id="ARBA00023015"/>
    </source>
</evidence>
<name>A0A975PAB2_9RHOB</name>
<keyword evidence="1" id="KW-0805">Transcription regulation</keyword>
<dbReference type="SUPFAM" id="SSF46785">
    <property type="entry name" value="Winged helix' DNA-binding domain"/>
    <property type="match status" value="1"/>
</dbReference>
<dbReference type="PANTHER" id="PTHR43537">
    <property type="entry name" value="TRANSCRIPTIONAL REGULATOR, GNTR FAMILY"/>
    <property type="match status" value="1"/>
</dbReference>
<keyword evidence="2" id="KW-0238">DNA-binding</keyword>
<dbReference type="GO" id="GO:0003700">
    <property type="term" value="F:DNA-binding transcription factor activity"/>
    <property type="evidence" value="ECO:0007669"/>
    <property type="project" value="InterPro"/>
</dbReference>
<dbReference type="Gene3D" id="1.10.10.10">
    <property type="entry name" value="Winged helix-like DNA-binding domain superfamily/Winged helix DNA-binding domain"/>
    <property type="match status" value="1"/>
</dbReference>
<dbReference type="InterPro" id="IPR011711">
    <property type="entry name" value="GntR_C"/>
</dbReference>
<protein>
    <submittedName>
        <fullName evidence="5">GntR family transcriptional regulator</fullName>
    </submittedName>
</protein>
<proteinExistence type="predicted"/>
<dbReference type="InterPro" id="IPR036388">
    <property type="entry name" value="WH-like_DNA-bd_sf"/>
</dbReference>
<organism evidence="5 6">
    <name type="scientific">Gemmobacter fulvus</name>
    <dbReference type="NCBI Taxonomy" id="2840474"/>
    <lineage>
        <taxon>Bacteria</taxon>
        <taxon>Pseudomonadati</taxon>
        <taxon>Pseudomonadota</taxon>
        <taxon>Alphaproteobacteria</taxon>
        <taxon>Rhodobacterales</taxon>
        <taxon>Paracoccaceae</taxon>
        <taxon>Gemmobacter</taxon>
    </lineage>
</organism>
<dbReference type="RefSeq" id="WP_260692172.1">
    <property type="nucleotide sequence ID" value="NZ_CP076362.1"/>
</dbReference>
<dbReference type="Pfam" id="PF00392">
    <property type="entry name" value="GntR"/>
    <property type="match status" value="1"/>
</dbReference>
<dbReference type="PROSITE" id="PS50949">
    <property type="entry name" value="HTH_GNTR"/>
    <property type="match status" value="1"/>
</dbReference>
<dbReference type="PANTHER" id="PTHR43537:SF51">
    <property type="entry name" value="HTH-TYPE TRANSCRIPTIONAL REGULATOR LGOR-RELATED"/>
    <property type="match status" value="1"/>
</dbReference>
<keyword evidence="5" id="KW-0614">Plasmid</keyword>
<dbReference type="InterPro" id="IPR036390">
    <property type="entry name" value="WH_DNA-bd_sf"/>
</dbReference>
<dbReference type="CDD" id="cd07377">
    <property type="entry name" value="WHTH_GntR"/>
    <property type="match status" value="1"/>
</dbReference>
<feature type="domain" description="HTH gntR-type" evidence="4">
    <location>
        <begin position="66"/>
        <end position="133"/>
    </location>
</feature>
<dbReference type="AlphaFoldDB" id="A0A975PAB2"/>
<dbReference type="GO" id="GO:0003677">
    <property type="term" value="F:DNA binding"/>
    <property type="evidence" value="ECO:0007669"/>
    <property type="project" value="UniProtKB-KW"/>
</dbReference>
<dbReference type="InterPro" id="IPR000524">
    <property type="entry name" value="Tscrpt_reg_HTH_GntR"/>
</dbReference>
<dbReference type="SUPFAM" id="SSF48008">
    <property type="entry name" value="GntR ligand-binding domain-like"/>
    <property type="match status" value="1"/>
</dbReference>
<geneLocation type="plasmid" evidence="5 6">
    <name>p1</name>
</geneLocation>
<evidence type="ECO:0000259" key="4">
    <source>
        <dbReference type="PROSITE" id="PS50949"/>
    </source>
</evidence>
<dbReference type="KEGG" id="gfu:KM031_17080"/>